<dbReference type="PANTHER" id="PTHR21666:SF263">
    <property type="entry name" value="MUREIN HYDROLASE ACTIVATOR NLPD"/>
    <property type="match status" value="1"/>
</dbReference>
<dbReference type="SUPFAM" id="SSF51261">
    <property type="entry name" value="Duplicated hybrid motif"/>
    <property type="match status" value="1"/>
</dbReference>
<comment type="caution">
    <text evidence="4">The sequence shown here is derived from an EMBL/GenBank/DDBJ whole genome shotgun (WGS) entry which is preliminary data.</text>
</comment>
<dbReference type="CDD" id="cd00118">
    <property type="entry name" value="LysM"/>
    <property type="match status" value="2"/>
</dbReference>
<dbReference type="InterPro" id="IPR016047">
    <property type="entry name" value="M23ase_b-sheet_dom"/>
</dbReference>
<name>A0A0A1W334_9SPHN</name>
<dbReference type="CDD" id="cd12797">
    <property type="entry name" value="M23_peptidase"/>
    <property type="match status" value="1"/>
</dbReference>
<dbReference type="InterPro" id="IPR011055">
    <property type="entry name" value="Dup_hybrid_motif"/>
</dbReference>
<dbReference type="InterPro" id="IPR050570">
    <property type="entry name" value="Cell_wall_metabolism_enzyme"/>
</dbReference>
<sequence>MDRTSVAIGRILGLGLLVSGCIPNMEPPMRAAEPVAPPAPVATVPPQAGPVMRPAPTTPAPRPGISRPGASRPGSTRPAIRRSVPVTTPRPAQRPPAAGSIVQQPAPVSTAPVSSLPAPRPSWELRPVAPDAREITESVYVVKPGDTLRGVADRTGAGSEVIARANALTPPFMIRAGQRLTIPAGRYHLVRSGESGIAIARAYGVAWSRIVEANALSEPYVLRAGQRILIPGTAAGATPISSAAERAAAFTLDVDDILTGGEPALASNQEPARPSATPRRVLPPTAVVAAPARLRSGFAWPIDGRVVKRFGAGSSGERNDGIKIAAPLGTPIKATADGVVAYVGDGIAALGGLVIVKHGDGWTSVYGHASKLMVQRGQSVKRGQTLALSGQTGFADRPELHFELRRGRTPVDPLSQLPRP</sequence>
<feature type="domain" description="LysM" evidence="3">
    <location>
        <begin position="138"/>
        <end position="182"/>
    </location>
</feature>
<dbReference type="AlphaFoldDB" id="A0A0A1W334"/>
<feature type="region of interest" description="Disordered" evidence="2">
    <location>
        <begin position="33"/>
        <end position="125"/>
    </location>
</feature>
<dbReference type="Pfam" id="PF01551">
    <property type="entry name" value="Peptidase_M23"/>
    <property type="match status" value="1"/>
</dbReference>
<dbReference type="Gene3D" id="2.70.70.10">
    <property type="entry name" value="Glucose Permease (Domain IIA)"/>
    <property type="match status" value="1"/>
</dbReference>
<evidence type="ECO:0000256" key="2">
    <source>
        <dbReference type="SAM" id="MobiDB-lite"/>
    </source>
</evidence>
<dbReference type="eggNOG" id="COG4942">
    <property type="taxonomic scope" value="Bacteria"/>
</dbReference>
<dbReference type="eggNOG" id="COG1388">
    <property type="taxonomic scope" value="Bacteria"/>
</dbReference>
<feature type="compositionally biased region" description="Low complexity" evidence="2">
    <location>
        <begin position="41"/>
        <end position="55"/>
    </location>
</feature>
<feature type="domain" description="LysM" evidence="3">
    <location>
        <begin position="186"/>
        <end position="230"/>
    </location>
</feature>
<dbReference type="InterPro" id="IPR036779">
    <property type="entry name" value="LysM_dom_sf"/>
</dbReference>
<dbReference type="GO" id="GO:0004222">
    <property type="term" value="F:metalloendopeptidase activity"/>
    <property type="evidence" value="ECO:0007669"/>
    <property type="project" value="TreeGrafter"/>
</dbReference>
<organism evidence="4 5">
    <name type="scientific">Sphingomonas parapaucimobilis NBRC 15100</name>
    <dbReference type="NCBI Taxonomy" id="1219049"/>
    <lineage>
        <taxon>Bacteria</taxon>
        <taxon>Pseudomonadati</taxon>
        <taxon>Pseudomonadota</taxon>
        <taxon>Alphaproteobacteria</taxon>
        <taxon>Sphingomonadales</taxon>
        <taxon>Sphingomonadaceae</taxon>
        <taxon>Sphingomonas</taxon>
    </lineage>
</organism>
<dbReference type="InterPro" id="IPR018392">
    <property type="entry name" value="LysM"/>
</dbReference>
<dbReference type="Pfam" id="PF01476">
    <property type="entry name" value="LysM"/>
    <property type="match status" value="2"/>
</dbReference>
<feature type="compositionally biased region" description="Polar residues" evidence="2">
    <location>
        <begin position="101"/>
        <end position="113"/>
    </location>
</feature>
<dbReference type="PROSITE" id="PS51257">
    <property type="entry name" value="PROKAR_LIPOPROTEIN"/>
    <property type="match status" value="1"/>
</dbReference>
<reference evidence="4 5" key="1">
    <citation type="submission" date="2014-11" db="EMBL/GenBank/DDBJ databases">
        <title>Whole genome shotgun sequence of Sphingomonas parapaucimobilis NBRC 15100.</title>
        <authorList>
            <person name="Katano-Makiyama Y."/>
            <person name="Hosoyama A."/>
            <person name="Hashimoto M."/>
            <person name="Hosoyama Y."/>
            <person name="Noguchi M."/>
            <person name="Numata M."/>
            <person name="Tsuchikane K."/>
            <person name="Hirakata S."/>
            <person name="Uohara A."/>
            <person name="Shimodaira J."/>
            <person name="Ohji S."/>
            <person name="Ichikawa N."/>
            <person name="Kimura A."/>
            <person name="Yamazoe A."/>
            <person name="Fujita N."/>
        </authorList>
    </citation>
    <scope>NUCLEOTIDE SEQUENCE [LARGE SCALE GENOMIC DNA]</scope>
    <source>
        <strain evidence="4 5">NBRC 15100</strain>
    </source>
</reference>
<gene>
    <name evidence="4" type="ORF">SP5_005_00740</name>
</gene>
<dbReference type="SMART" id="SM00257">
    <property type="entry name" value="LysM"/>
    <property type="match status" value="2"/>
</dbReference>
<dbReference type="Gene3D" id="3.10.350.10">
    <property type="entry name" value="LysM domain"/>
    <property type="match status" value="2"/>
</dbReference>
<protein>
    <submittedName>
        <fullName evidence="4">Peptidase M23 family protein</fullName>
    </submittedName>
</protein>
<proteinExistence type="inferred from homology"/>
<dbReference type="SUPFAM" id="SSF54106">
    <property type="entry name" value="LysM domain"/>
    <property type="match status" value="1"/>
</dbReference>
<comment type="similarity">
    <text evidence="1">Belongs to the E.coli NlpD/Haemophilus LppB family.</text>
</comment>
<dbReference type="EMBL" id="BBPI01000005">
    <property type="protein sequence ID" value="GAL99550.1"/>
    <property type="molecule type" value="Genomic_DNA"/>
</dbReference>
<evidence type="ECO:0000259" key="3">
    <source>
        <dbReference type="PROSITE" id="PS51782"/>
    </source>
</evidence>
<evidence type="ECO:0000313" key="5">
    <source>
        <dbReference type="Proteomes" id="UP000032305"/>
    </source>
</evidence>
<accession>A0A0A1W334</accession>
<feature type="compositionally biased region" description="Low complexity" evidence="2">
    <location>
        <begin position="84"/>
        <end position="97"/>
    </location>
</feature>
<dbReference type="PANTHER" id="PTHR21666">
    <property type="entry name" value="PEPTIDASE-RELATED"/>
    <property type="match status" value="1"/>
</dbReference>
<evidence type="ECO:0000256" key="1">
    <source>
        <dbReference type="ARBA" id="ARBA00038420"/>
    </source>
</evidence>
<keyword evidence="5" id="KW-1185">Reference proteome</keyword>
<evidence type="ECO:0000313" key="4">
    <source>
        <dbReference type="EMBL" id="GAL99550.1"/>
    </source>
</evidence>
<dbReference type="Proteomes" id="UP000032305">
    <property type="component" value="Unassembled WGS sequence"/>
</dbReference>
<dbReference type="PROSITE" id="PS51782">
    <property type="entry name" value="LYSM"/>
    <property type="match status" value="2"/>
</dbReference>